<dbReference type="AlphaFoldDB" id="A0A561BX15"/>
<gene>
    <name evidence="4" type="ORF">FB561_4599</name>
</gene>
<reference evidence="4 5" key="1">
    <citation type="submission" date="2019-06" db="EMBL/GenBank/DDBJ databases">
        <title>Sequencing the genomes of 1000 actinobacteria strains.</title>
        <authorList>
            <person name="Klenk H.-P."/>
        </authorList>
    </citation>
    <scope>NUCLEOTIDE SEQUENCE [LARGE SCALE GENOMIC DNA]</scope>
    <source>
        <strain evidence="4 5">DSM 24683</strain>
    </source>
</reference>
<dbReference type="InterPro" id="IPR005561">
    <property type="entry name" value="ANTAR"/>
</dbReference>
<dbReference type="EMBL" id="VIVK01000001">
    <property type="protein sequence ID" value="TWD83436.1"/>
    <property type="molecule type" value="Genomic_DNA"/>
</dbReference>
<feature type="domain" description="ANTAR" evidence="3">
    <location>
        <begin position="173"/>
        <end position="234"/>
    </location>
</feature>
<dbReference type="OrthoDB" id="7466251at2"/>
<dbReference type="SUPFAM" id="SSF52172">
    <property type="entry name" value="CheY-like"/>
    <property type="match status" value="1"/>
</dbReference>
<evidence type="ECO:0000259" key="3">
    <source>
        <dbReference type="PROSITE" id="PS50921"/>
    </source>
</evidence>
<dbReference type="InterPro" id="IPR036388">
    <property type="entry name" value="WH-like_DNA-bd_sf"/>
</dbReference>
<dbReference type="RefSeq" id="WP_145809980.1">
    <property type="nucleotide sequence ID" value="NZ_VIVK01000001.1"/>
</dbReference>
<dbReference type="SUPFAM" id="SSF55781">
    <property type="entry name" value="GAF domain-like"/>
    <property type="match status" value="1"/>
</dbReference>
<organism evidence="4 5">
    <name type="scientific">Kribbella amoyensis</name>
    <dbReference type="NCBI Taxonomy" id="996641"/>
    <lineage>
        <taxon>Bacteria</taxon>
        <taxon>Bacillati</taxon>
        <taxon>Actinomycetota</taxon>
        <taxon>Actinomycetes</taxon>
        <taxon>Propionibacteriales</taxon>
        <taxon>Kribbellaceae</taxon>
        <taxon>Kribbella</taxon>
    </lineage>
</organism>
<evidence type="ECO:0000256" key="2">
    <source>
        <dbReference type="ARBA" id="ARBA00023163"/>
    </source>
</evidence>
<evidence type="ECO:0000313" key="5">
    <source>
        <dbReference type="Proteomes" id="UP000318380"/>
    </source>
</evidence>
<protein>
    <submittedName>
        <fullName evidence="4">ANTAR domain-containing protein</fullName>
    </submittedName>
</protein>
<dbReference type="GO" id="GO:0003723">
    <property type="term" value="F:RNA binding"/>
    <property type="evidence" value="ECO:0007669"/>
    <property type="project" value="InterPro"/>
</dbReference>
<keyword evidence="1" id="KW-0805">Transcription regulation</keyword>
<dbReference type="InterPro" id="IPR011006">
    <property type="entry name" value="CheY-like_superfamily"/>
</dbReference>
<dbReference type="Pfam" id="PF03861">
    <property type="entry name" value="ANTAR"/>
    <property type="match status" value="1"/>
</dbReference>
<evidence type="ECO:0000313" key="4">
    <source>
        <dbReference type="EMBL" id="TWD83436.1"/>
    </source>
</evidence>
<dbReference type="Gene3D" id="1.10.10.10">
    <property type="entry name" value="Winged helix-like DNA-binding domain superfamily/Winged helix DNA-binding domain"/>
    <property type="match status" value="1"/>
</dbReference>
<proteinExistence type="predicted"/>
<keyword evidence="5" id="KW-1185">Reference proteome</keyword>
<comment type="caution">
    <text evidence="4">The sequence shown here is derived from an EMBL/GenBank/DDBJ whole genome shotgun (WGS) entry which is preliminary data.</text>
</comment>
<dbReference type="InterPro" id="IPR012074">
    <property type="entry name" value="GAF_ANTAR"/>
</dbReference>
<dbReference type="Gene3D" id="3.30.450.40">
    <property type="match status" value="1"/>
</dbReference>
<evidence type="ECO:0000256" key="1">
    <source>
        <dbReference type="ARBA" id="ARBA00023015"/>
    </source>
</evidence>
<dbReference type="Proteomes" id="UP000318380">
    <property type="component" value="Unassembled WGS sequence"/>
</dbReference>
<sequence>MAEHIIAIAQELAEVSRLVETDDVAATLDRFVRRVVGGVPDCDEAEIVIGTEQRFEVIARHHSTAPEAIEPARATLGDQLLRLDGPLQDVLAYGEPHRIGDAAGDRRWPEFTAAMLNAGYRSALLLPLPARNGSGAAFVLFAAKPEAFGDITYDLALLFAMHAGVAFDNAQMFLDSRSLIDQLYKALDTRTVIGQAEGLLMHRYEVDAKVAFEVLKRGSQNSNLKLRDLAAELVAAQERGTLADALASRGLATDRVEHS</sequence>
<dbReference type="SMART" id="SM01012">
    <property type="entry name" value="ANTAR"/>
    <property type="match status" value="1"/>
</dbReference>
<name>A0A561BX15_9ACTN</name>
<dbReference type="PIRSF" id="PIRSF036625">
    <property type="entry name" value="GAF_ANTAR"/>
    <property type="match status" value="1"/>
</dbReference>
<dbReference type="PROSITE" id="PS50921">
    <property type="entry name" value="ANTAR"/>
    <property type="match status" value="1"/>
</dbReference>
<dbReference type="InterPro" id="IPR029016">
    <property type="entry name" value="GAF-like_dom_sf"/>
</dbReference>
<accession>A0A561BX15</accession>
<keyword evidence="2" id="KW-0804">Transcription</keyword>